<evidence type="ECO:0000313" key="1">
    <source>
        <dbReference type="EMBL" id="CAB4154237.1"/>
    </source>
</evidence>
<sequence>MYDGMKLYRGVVSYSAGTSIYVQIPALLGTTVSLPVSTIINTPVVSAGDQVIVAVEDSKVSNVHVISGFGSNINGGSA</sequence>
<gene>
    <name evidence="1" type="ORF">UFOVP629_15</name>
</gene>
<reference evidence="1" key="1">
    <citation type="submission" date="2020-04" db="EMBL/GenBank/DDBJ databases">
        <authorList>
            <person name="Chiriac C."/>
            <person name="Salcher M."/>
            <person name="Ghai R."/>
            <person name="Kavagutti S V."/>
        </authorList>
    </citation>
    <scope>NUCLEOTIDE SEQUENCE</scope>
</reference>
<dbReference type="EMBL" id="LR796612">
    <property type="protein sequence ID" value="CAB4154237.1"/>
    <property type="molecule type" value="Genomic_DNA"/>
</dbReference>
<organism evidence="1">
    <name type="scientific">uncultured Caudovirales phage</name>
    <dbReference type="NCBI Taxonomy" id="2100421"/>
    <lineage>
        <taxon>Viruses</taxon>
        <taxon>Duplodnaviria</taxon>
        <taxon>Heunggongvirae</taxon>
        <taxon>Uroviricota</taxon>
        <taxon>Caudoviricetes</taxon>
        <taxon>Peduoviridae</taxon>
        <taxon>Maltschvirus</taxon>
        <taxon>Maltschvirus maltsch</taxon>
    </lineage>
</organism>
<proteinExistence type="predicted"/>
<protein>
    <submittedName>
        <fullName evidence="1">Uncharacterized protein</fullName>
    </submittedName>
</protein>
<accession>A0A6J5N654</accession>
<name>A0A6J5N654_9CAUD</name>